<protein>
    <submittedName>
        <fullName evidence="2">Uncharacterized protein</fullName>
    </submittedName>
</protein>
<sequence>MDESDYKENSVLAYIASARQSKCKNDIVNTSVVFYEESQIKAAKELLFGIANVKLVWRRSENKNRENSADIVDLFKKCDDEAISLPRFVTGNYDGFPPVYGYDIIGGVIGNLIDEVKELKSEIKDLKDARLNNIGMLENQYFMKEELLEIKGILKQFKQKQMLESGRRDSVILDNIEKIVEQSGNRNGNDGSTNPHAFEMEFHHVLNNTGSPSAPRLSQVSTVDGSENVGWCENERAESPLRIPTYSVVIQETVVVLHETQTSEASEMTGGAVDDQAGAERIEASNGPSVRPKQQLGFDKATRSEDTAGDKTRKVNNTPVTDEDGFTQVNRKNKRIPKASPEDRKWGGDREGQQKGRRPGSVRGTKSVHNSRFKGSARTADIHIGNVDLESDVEDVMQYVQDDLQIKVIGCSELVSQYANRNWKSFKLTVDMNDRERLLQPDCWPESVNVRKFYIPRPIKHQND</sequence>
<evidence type="ECO:0000313" key="2">
    <source>
        <dbReference type="EMBL" id="KAK4329019.1"/>
    </source>
</evidence>
<organism evidence="2 3">
    <name type="scientific">Petrolisthes manimaculis</name>
    <dbReference type="NCBI Taxonomy" id="1843537"/>
    <lineage>
        <taxon>Eukaryota</taxon>
        <taxon>Metazoa</taxon>
        <taxon>Ecdysozoa</taxon>
        <taxon>Arthropoda</taxon>
        <taxon>Crustacea</taxon>
        <taxon>Multicrustacea</taxon>
        <taxon>Malacostraca</taxon>
        <taxon>Eumalacostraca</taxon>
        <taxon>Eucarida</taxon>
        <taxon>Decapoda</taxon>
        <taxon>Pleocyemata</taxon>
        <taxon>Anomura</taxon>
        <taxon>Galatheoidea</taxon>
        <taxon>Porcellanidae</taxon>
        <taxon>Petrolisthes</taxon>
    </lineage>
</organism>
<comment type="caution">
    <text evidence="2">The sequence shown here is derived from an EMBL/GenBank/DDBJ whole genome shotgun (WGS) entry which is preliminary data.</text>
</comment>
<feature type="region of interest" description="Disordered" evidence="1">
    <location>
        <begin position="282"/>
        <end position="372"/>
    </location>
</feature>
<dbReference type="EMBL" id="JAWZYT010000042">
    <property type="protein sequence ID" value="KAK4329019.1"/>
    <property type="molecule type" value="Genomic_DNA"/>
</dbReference>
<feature type="compositionally biased region" description="Basic and acidic residues" evidence="1">
    <location>
        <begin position="340"/>
        <end position="354"/>
    </location>
</feature>
<dbReference type="AlphaFoldDB" id="A0AAE1QLB9"/>
<gene>
    <name evidence="2" type="ORF">Pmani_000602</name>
</gene>
<keyword evidence="3" id="KW-1185">Reference proteome</keyword>
<feature type="compositionally biased region" description="Basic and acidic residues" evidence="1">
    <location>
        <begin position="300"/>
        <end position="313"/>
    </location>
</feature>
<name>A0AAE1QLB9_9EUCA</name>
<accession>A0AAE1QLB9</accession>
<proteinExistence type="predicted"/>
<reference evidence="2" key="1">
    <citation type="submission" date="2023-11" db="EMBL/GenBank/DDBJ databases">
        <title>Genome assemblies of two species of porcelain crab, Petrolisthes cinctipes and Petrolisthes manimaculis (Anomura: Porcellanidae).</title>
        <authorList>
            <person name="Angst P."/>
        </authorList>
    </citation>
    <scope>NUCLEOTIDE SEQUENCE</scope>
    <source>
        <strain evidence="2">PB745_02</strain>
        <tissue evidence="2">Gill</tissue>
    </source>
</reference>
<dbReference type="Proteomes" id="UP001292094">
    <property type="component" value="Unassembled WGS sequence"/>
</dbReference>
<evidence type="ECO:0000256" key="1">
    <source>
        <dbReference type="SAM" id="MobiDB-lite"/>
    </source>
</evidence>
<evidence type="ECO:0000313" key="3">
    <source>
        <dbReference type="Proteomes" id="UP001292094"/>
    </source>
</evidence>